<dbReference type="EMBL" id="FLRE01001388">
    <property type="protein sequence ID" value="SBT56484.1"/>
    <property type="molecule type" value="Genomic_DNA"/>
</dbReference>
<evidence type="ECO:0000313" key="4">
    <source>
        <dbReference type="Proteomes" id="UP000078550"/>
    </source>
</evidence>
<accession>A0A1A9AJW8</accession>
<evidence type="ECO:0000256" key="2">
    <source>
        <dbReference type="SAM" id="Phobius"/>
    </source>
</evidence>
<dbReference type="InterPro" id="IPR008780">
    <property type="entry name" value="Plasmodium_Vir"/>
</dbReference>
<sequence>MPEVKEDNIYKFLKEKHTFQKNSNIQNFYNELYTTCSGDTRHSCLSSPSQKYPDDTAFHNFIKSCRANQSNFVSISDQFNNFKREPLKRCMYFKYWFYDQIITNGFDNEKIIEIFEVLNELHNKIEFPIIDNHENIRTIPSDVPTQINCQIHISNLSDIKKIKLSFDYLENYNSNDGTSGINKLICKRTQKNDMNEVINICINKVGDADEKSQLICEELDEYMKMHGIEQLPEVKCDAEDEELSSDDEFDSDLGVSPMDSLDSPTPSNDPNVMRSISVSLSLVAIFAIFLFLYKLTPLGTSLRRYIKKSSNILHNLRKKEQEELSQHSTNLDMVNFYNEPHNIAYHAS</sequence>
<dbReference type="Proteomes" id="UP000078550">
    <property type="component" value="Unassembled WGS sequence"/>
</dbReference>
<gene>
    <name evidence="3" type="ORF">POVWA2_073770</name>
</gene>
<evidence type="ECO:0000313" key="3">
    <source>
        <dbReference type="EMBL" id="SBT56484.1"/>
    </source>
</evidence>
<name>A0A1A9AJW8_PLAOA</name>
<feature type="compositionally biased region" description="Acidic residues" evidence="1">
    <location>
        <begin position="238"/>
        <end position="251"/>
    </location>
</feature>
<dbReference type="AlphaFoldDB" id="A0A1A9AJW8"/>
<dbReference type="Pfam" id="PF05795">
    <property type="entry name" value="Plasmodium_Vir"/>
    <property type="match status" value="1"/>
</dbReference>
<organism evidence="3 4">
    <name type="scientific">Plasmodium ovale wallikeri</name>
    <dbReference type="NCBI Taxonomy" id="864142"/>
    <lineage>
        <taxon>Eukaryota</taxon>
        <taxon>Sar</taxon>
        <taxon>Alveolata</taxon>
        <taxon>Apicomplexa</taxon>
        <taxon>Aconoidasida</taxon>
        <taxon>Haemosporida</taxon>
        <taxon>Plasmodiidae</taxon>
        <taxon>Plasmodium</taxon>
        <taxon>Plasmodium (Plasmodium)</taxon>
    </lineage>
</organism>
<reference evidence="4" key="1">
    <citation type="submission" date="2016-05" db="EMBL/GenBank/DDBJ databases">
        <authorList>
            <person name="Naeem Raeece"/>
        </authorList>
    </citation>
    <scope>NUCLEOTIDE SEQUENCE [LARGE SCALE GENOMIC DNA]</scope>
</reference>
<protein>
    <submittedName>
        <fullName evidence="3">PIR Superfamily Protein</fullName>
    </submittedName>
</protein>
<feature type="region of interest" description="Disordered" evidence="1">
    <location>
        <begin position="237"/>
        <end position="268"/>
    </location>
</feature>
<feature type="transmembrane region" description="Helical" evidence="2">
    <location>
        <begin position="272"/>
        <end position="293"/>
    </location>
</feature>
<keyword evidence="2" id="KW-0472">Membrane</keyword>
<proteinExistence type="predicted"/>
<keyword evidence="2" id="KW-0812">Transmembrane</keyword>
<evidence type="ECO:0000256" key="1">
    <source>
        <dbReference type="SAM" id="MobiDB-lite"/>
    </source>
</evidence>
<keyword evidence="2" id="KW-1133">Transmembrane helix</keyword>